<keyword evidence="2" id="KW-1185">Reference proteome</keyword>
<comment type="caution">
    <text evidence="1">The sequence shown here is derived from an EMBL/GenBank/DDBJ whole genome shotgun (WGS) entry which is preliminary data.</text>
</comment>
<organism evidence="1 2">
    <name type="scientific">Subtercola vilae</name>
    <dbReference type="NCBI Taxonomy" id="2056433"/>
    <lineage>
        <taxon>Bacteria</taxon>
        <taxon>Bacillati</taxon>
        <taxon>Actinomycetota</taxon>
        <taxon>Actinomycetes</taxon>
        <taxon>Micrococcales</taxon>
        <taxon>Microbacteriaceae</taxon>
        <taxon>Subtercola</taxon>
    </lineage>
</organism>
<protein>
    <submittedName>
        <fullName evidence="1">Uncharacterized protein</fullName>
    </submittedName>
</protein>
<dbReference type="AlphaFoldDB" id="A0A4T2BD44"/>
<reference evidence="1 2" key="1">
    <citation type="journal article" date="2019" name="Microorganisms">
        <title>Systematic Affiliation and Genome Analysis of Subtercola vilae DB165(T) with Particular Emphasis on Cold Adaptation of an Isolate from a High-Altitude Cold Volcano Lake.</title>
        <authorList>
            <person name="Villalobos A.S."/>
            <person name="Wiese J."/>
            <person name="Imhoff J.F."/>
            <person name="Dorador C."/>
            <person name="Keller A."/>
            <person name="Hentschel U."/>
        </authorList>
    </citation>
    <scope>NUCLEOTIDE SEQUENCE [LARGE SCALE GENOMIC DNA]</scope>
    <source>
        <strain evidence="1 2">DB165</strain>
    </source>
</reference>
<evidence type="ECO:0000313" key="2">
    <source>
        <dbReference type="Proteomes" id="UP000306192"/>
    </source>
</evidence>
<proteinExistence type="predicted"/>
<gene>
    <name evidence="1" type="ORF">D4765_18145</name>
</gene>
<name>A0A4T2BD44_9MICO</name>
<evidence type="ECO:0000313" key="1">
    <source>
        <dbReference type="EMBL" id="TIH29075.1"/>
    </source>
</evidence>
<dbReference type="EMBL" id="QYRT01000063">
    <property type="protein sequence ID" value="TIH29075.1"/>
    <property type="molecule type" value="Genomic_DNA"/>
</dbReference>
<accession>A0A4T2BD44</accession>
<dbReference type="Proteomes" id="UP000306192">
    <property type="component" value="Unassembled WGS sequence"/>
</dbReference>
<sequence length="155" mass="17067">MRVPACDTHKLRRVDDGRPADPTTTAALRIDSRPYRLSRPIELDAHRVLTFLERGAHRVALAAYAGPLLVGSEAPGIVEIRAEISGDVRESVLADASADVLLAYARTDECAYDRAVWMACLTRLPVQSPKRASVVTRIERIDEQVGPAQPSRNLR</sequence>